<keyword evidence="2" id="KW-1185">Reference proteome</keyword>
<accession>A0A317SMF9</accession>
<name>A0A317SMF9_9PEZI</name>
<sequence>MGNSCSGIVDYLKYLGGLLTSGTSITNSTNITYITPISFIINSLKANRYNITLNTTITT</sequence>
<protein>
    <submittedName>
        <fullName evidence="1">Uncharacterized protein</fullName>
    </submittedName>
</protein>
<dbReference type="AlphaFoldDB" id="A0A317SMF9"/>
<dbReference type="STRING" id="42249.A0A317SMF9"/>
<gene>
    <name evidence="1" type="ORF">C7212DRAFT_327444</name>
</gene>
<dbReference type="EMBL" id="PYWC01000058">
    <property type="protein sequence ID" value="PWW74626.1"/>
    <property type="molecule type" value="Genomic_DNA"/>
</dbReference>
<comment type="caution">
    <text evidence="1">The sequence shown here is derived from an EMBL/GenBank/DDBJ whole genome shotgun (WGS) entry which is preliminary data.</text>
</comment>
<evidence type="ECO:0000313" key="2">
    <source>
        <dbReference type="Proteomes" id="UP000246991"/>
    </source>
</evidence>
<reference evidence="1 2" key="1">
    <citation type="submission" date="2018-03" db="EMBL/GenBank/DDBJ databases">
        <title>Genomes of Pezizomycetes fungi and the evolution of truffles.</title>
        <authorList>
            <person name="Murat C."/>
            <person name="Payen T."/>
            <person name="Noel B."/>
            <person name="Kuo A."/>
            <person name="Martin F.M."/>
        </authorList>
    </citation>
    <scope>NUCLEOTIDE SEQUENCE [LARGE SCALE GENOMIC DNA]</scope>
    <source>
        <strain evidence="1">091103-1</strain>
    </source>
</reference>
<proteinExistence type="predicted"/>
<dbReference type="Proteomes" id="UP000246991">
    <property type="component" value="Unassembled WGS sequence"/>
</dbReference>
<organism evidence="1 2">
    <name type="scientific">Tuber magnatum</name>
    <name type="common">white Piedmont truffle</name>
    <dbReference type="NCBI Taxonomy" id="42249"/>
    <lineage>
        <taxon>Eukaryota</taxon>
        <taxon>Fungi</taxon>
        <taxon>Dikarya</taxon>
        <taxon>Ascomycota</taxon>
        <taxon>Pezizomycotina</taxon>
        <taxon>Pezizomycetes</taxon>
        <taxon>Pezizales</taxon>
        <taxon>Tuberaceae</taxon>
        <taxon>Tuber</taxon>
    </lineage>
</organism>
<evidence type="ECO:0000313" key="1">
    <source>
        <dbReference type="EMBL" id="PWW74626.1"/>
    </source>
</evidence>